<dbReference type="EMBL" id="UINC01070146">
    <property type="protein sequence ID" value="SVC04063.1"/>
    <property type="molecule type" value="Genomic_DNA"/>
</dbReference>
<gene>
    <name evidence="1" type="ORF">METZ01_LOCUS256917</name>
</gene>
<evidence type="ECO:0000313" key="1">
    <source>
        <dbReference type="EMBL" id="SVC04063.1"/>
    </source>
</evidence>
<reference evidence="1" key="1">
    <citation type="submission" date="2018-05" db="EMBL/GenBank/DDBJ databases">
        <authorList>
            <person name="Lanie J.A."/>
            <person name="Ng W.-L."/>
            <person name="Kazmierczak K.M."/>
            <person name="Andrzejewski T.M."/>
            <person name="Davidsen T.M."/>
            <person name="Wayne K.J."/>
            <person name="Tettelin H."/>
            <person name="Glass J.I."/>
            <person name="Rusch D."/>
            <person name="Podicherti R."/>
            <person name="Tsui H.-C.T."/>
            <person name="Winkler M.E."/>
        </authorList>
    </citation>
    <scope>NUCLEOTIDE SEQUENCE</scope>
</reference>
<dbReference type="AlphaFoldDB" id="A0A382IYY6"/>
<organism evidence="1">
    <name type="scientific">marine metagenome</name>
    <dbReference type="NCBI Taxonomy" id="408172"/>
    <lineage>
        <taxon>unclassified sequences</taxon>
        <taxon>metagenomes</taxon>
        <taxon>ecological metagenomes</taxon>
    </lineage>
</organism>
<protein>
    <submittedName>
        <fullName evidence="1">Uncharacterized protein</fullName>
    </submittedName>
</protein>
<accession>A0A382IYY6</accession>
<sequence>MKDPVADFWGNIECALDQGGFRYILEDLVSKVRTELDGSSMTAQSIDRHDSYSDIAAIAQKDGLEDFALALRFAKD</sequence>
<name>A0A382IYY6_9ZZZZ</name>
<proteinExistence type="predicted"/>